<dbReference type="Gene3D" id="3.10.50.40">
    <property type="match status" value="1"/>
</dbReference>
<evidence type="ECO:0000256" key="4">
    <source>
        <dbReference type="ARBA" id="ARBA00023110"/>
    </source>
</evidence>
<dbReference type="PANTHER" id="PTHR47245">
    <property type="entry name" value="PEPTIDYLPROLYL ISOMERASE"/>
    <property type="match status" value="1"/>
</dbReference>
<dbReference type="Proteomes" id="UP001549019">
    <property type="component" value="Unassembled WGS sequence"/>
</dbReference>
<evidence type="ECO:0000256" key="3">
    <source>
        <dbReference type="ARBA" id="ARBA00022729"/>
    </source>
</evidence>
<sequence length="347" mass="38501">MKKKLMPVLIGLGLIGLAGCGNGEDSSSNGGDGETQFGEVLATSDAGDVTVDDILNEMGTTQVANQTFQLVLDQILQDKYSDEVDESEINEQVDAEMKQYGGEEQFEMMMAQQQPGMTAENYREQRIASTYHDLFFAERFDITDEEAMENAAEGAHILIAVDEEDEDGLSDEEAEEKAEDLISEIEDGADFGEVAEEESDDPGSAAEQGSLGLVTEGQMVPEFEEALFELEPGEMTSEPVESDFGYHIIQRGEEENLDEELDAVKSQMVNQRIQEDPGQVLTFYQDLLDEYNVSFENDEIESYIQETYMTDGEEEAAEEEEAEDAEEASAEDAEEDADEDTEEEDEE</sequence>
<keyword evidence="3" id="KW-0732">Signal</keyword>
<dbReference type="Pfam" id="PF13616">
    <property type="entry name" value="Rotamase_3"/>
    <property type="match status" value="1"/>
</dbReference>
<name>A0ABV2E5D4_9STAP</name>
<dbReference type="InterPro" id="IPR027304">
    <property type="entry name" value="Trigger_fact/SurA_dom_sf"/>
</dbReference>
<dbReference type="EMBL" id="JBDZDV010000001">
    <property type="protein sequence ID" value="MET3109614.1"/>
    <property type="molecule type" value="Genomic_DNA"/>
</dbReference>
<dbReference type="SUPFAM" id="SSF54534">
    <property type="entry name" value="FKBP-like"/>
    <property type="match status" value="1"/>
</dbReference>
<feature type="region of interest" description="Disordered" evidence="7">
    <location>
        <begin position="305"/>
        <end position="347"/>
    </location>
</feature>
<dbReference type="PROSITE" id="PS51257">
    <property type="entry name" value="PROKAR_LIPOPROTEIN"/>
    <property type="match status" value="1"/>
</dbReference>
<dbReference type="GO" id="GO:0003755">
    <property type="term" value="F:peptidyl-prolyl cis-trans isomerase activity"/>
    <property type="evidence" value="ECO:0007669"/>
    <property type="project" value="UniProtKB-EC"/>
</dbReference>
<dbReference type="SUPFAM" id="SSF109998">
    <property type="entry name" value="Triger factor/SurA peptide-binding domain-like"/>
    <property type="match status" value="1"/>
</dbReference>
<evidence type="ECO:0000256" key="7">
    <source>
        <dbReference type="SAM" id="MobiDB-lite"/>
    </source>
</evidence>
<dbReference type="PROSITE" id="PS50198">
    <property type="entry name" value="PPIC_PPIASE_2"/>
    <property type="match status" value="1"/>
</dbReference>
<dbReference type="InterPro" id="IPR046357">
    <property type="entry name" value="PPIase_dom_sf"/>
</dbReference>
<feature type="domain" description="PpiC" evidence="8">
    <location>
        <begin position="149"/>
        <end position="253"/>
    </location>
</feature>
<evidence type="ECO:0000256" key="2">
    <source>
        <dbReference type="ARBA" id="ARBA00013194"/>
    </source>
</evidence>
<gene>
    <name evidence="9" type="ORF">ABHD89_000002</name>
</gene>
<dbReference type="RefSeq" id="WP_230821032.1">
    <property type="nucleotide sequence ID" value="NZ_JAJNCU010000001.1"/>
</dbReference>
<dbReference type="InterPro" id="IPR000297">
    <property type="entry name" value="PPIase_PpiC"/>
</dbReference>
<evidence type="ECO:0000259" key="8">
    <source>
        <dbReference type="PROSITE" id="PS50198"/>
    </source>
</evidence>
<evidence type="ECO:0000256" key="5">
    <source>
        <dbReference type="ARBA" id="ARBA00023235"/>
    </source>
</evidence>
<dbReference type="PANTHER" id="PTHR47245:SF1">
    <property type="entry name" value="FOLDASE PROTEIN PRSA"/>
    <property type="match status" value="1"/>
</dbReference>
<organism evidence="9 10">
    <name type="scientific">Salinicoccus halitifaciens</name>
    <dbReference type="NCBI Taxonomy" id="1073415"/>
    <lineage>
        <taxon>Bacteria</taxon>
        <taxon>Bacillati</taxon>
        <taxon>Bacillota</taxon>
        <taxon>Bacilli</taxon>
        <taxon>Bacillales</taxon>
        <taxon>Staphylococcaceae</taxon>
        <taxon>Salinicoccus</taxon>
    </lineage>
</organism>
<evidence type="ECO:0000313" key="9">
    <source>
        <dbReference type="EMBL" id="MET3109614.1"/>
    </source>
</evidence>
<feature type="compositionally biased region" description="Acidic residues" evidence="7">
    <location>
        <begin position="311"/>
        <end position="347"/>
    </location>
</feature>
<protein>
    <recommendedName>
        <fullName evidence="2">peptidylprolyl isomerase</fullName>
        <ecNumber evidence="2">5.2.1.8</ecNumber>
    </recommendedName>
</protein>
<proteinExistence type="predicted"/>
<keyword evidence="5 6" id="KW-0413">Isomerase</keyword>
<keyword evidence="4 6" id="KW-0697">Rotamase</keyword>
<evidence type="ECO:0000256" key="1">
    <source>
        <dbReference type="ARBA" id="ARBA00000971"/>
    </source>
</evidence>
<comment type="catalytic activity">
    <reaction evidence="1">
        <text>[protein]-peptidylproline (omega=180) = [protein]-peptidylproline (omega=0)</text>
        <dbReference type="Rhea" id="RHEA:16237"/>
        <dbReference type="Rhea" id="RHEA-COMP:10747"/>
        <dbReference type="Rhea" id="RHEA-COMP:10748"/>
        <dbReference type="ChEBI" id="CHEBI:83833"/>
        <dbReference type="ChEBI" id="CHEBI:83834"/>
        <dbReference type="EC" id="5.2.1.8"/>
    </reaction>
</comment>
<accession>A0ABV2E5D4</accession>
<evidence type="ECO:0000313" key="10">
    <source>
        <dbReference type="Proteomes" id="UP001549019"/>
    </source>
</evidence>
<dbReference type="EC" id="5.2.1.8" evidence="2"/>
<evidence type="ECO:0000256" key="6">
    <source>
        <dbReference type="PROSITE-ProRule" id="PRU00278"/>
    </source>
</evidence>
<keyword evidence="10" id="KW-1185">Reference proteome</keyword>
<comment type="caution">
    <text evidence="9">The sequence shown here is derived from an EMBL/GenBank/DDBJ whole genome shotgun (WGS) entry which is preliminary data.</text>
</comment>
<dbReference type="InterPro" id="IPR050245">
    <property type="entry name" value="PrsA_foldase"/>
</dbReference>
<reference evidence="9 10" key="1">
    <citation type="submission" date="2024-05" db="EMBL/GenBank/DDBJ databases">
        <title>Genomic Encyclopedia of Type Strains, Phase IV (KMG-IV): sequencing the most valuable type-strain genomes for metagenomic binning, comparative biology and taxonomic classification.</title>
        <authorList>
            <person name="Goeker M."/>
        </authorList>
    </citation>
    <scope>NUCLEOTIDE SEQUENCE [LARGE SCALE GENOMIC DNA]</scope>
    <source>
        <strain evidence="9 10">DSM 25286</strain>
    </source>
</reference>